<name>A0A2N5MAB2_9BACI</name>
<reference evidence="2 3" key="1">
    <citation type="submission" date="2017-11" db="EMBL/GenBank/DDBJ databases">
        <title>Comparitive Functional Genomics of Dry Heat Resistant strains isolated from the Viking Spacecraft.</title>
        <authorList>
            <person name="Seuylemezian A."/>
            <person name="Cooper K."/>
            <person name="Vaishampayan P."/>
        </authorList>
    </citation>
    <scope>NUCLEOTIDE SEQUENCE [LARGE SCALE GENOMIC DNA]</scope>
    <source>
        <strain evidence="2 3">V1-29</strain>
    </source>
</reference>
<dbReference type="Gene3D" id="3.30.565.10">
    <property type="entry name" value="Histidine kinase-like ATPase, C-terminal domain"/>
    <property type="match status" value="1"/>
</dbReference>
<dbReference type="Pfam" id="PF02518">
    <property type="entry name" value="HATPase_c"/>
    <property type="match status" value="1"/>
</dbReference>
<comment type="caution">
    <text evidence="2">The sequence shown here is derived from an EMBL/GenBank/DDBJ whole genome shotgun (WGS) entry which is preliminary data.</text>
</comment>
<keyword evidence="3" id="KW-1185">Reference proteome</keyword>
<sequence length="135" mass="14602">MNNLTVIRIQHELDIVEARQKGREISKKMAFGSVDQVRITTAISELARNIYLYAGSGEITLEELADGHKAGIKVAAVDKGPGIADIKKVLEDGYSTSGGLGAGIPGVKRLMDEFTIDSVFGEGTTITAIKWLRKR</sequence>
<organism evidence="2 3">
    <name type="scientific">Peribacillus deserti</name>
    <dbReference type="NCBI Taxonomy" id="673318"/>
    <lineage>
        <taxon>Bacteria</taxon>
        <taxon>Bacillati</taxon>
        <taxon>Bacillota</taxon>
        <taxon>Bacilli</taxon>
        <taxon>Bacillales</taxon>
        <taxon>Bacillaceae</taxon>
        <taxon>Peribacillus</taxon>
    </lineage>
</organism>
<evidence type="ECO:0000313" key="3">
    <source>
        <dbReference type="Proteomes" id="UP000234748"/>
    </source>
</evidence>
<dbReference type="OrthoDB" id="9799195at2"/>
<dbReference type="RefSeq" id="WP_101640331.1">
    <property type="nucleotide sequence ID" value="NZ_PGUY01000010.1"/>
</dbReference>
<protein>
    <submittedName>
        <fullName evidence="2">ATP-binding protein</fullName>
    </submittedName>
</protein>
<dbReference type="SMART" id="SM00387">
    <property type="entry name" value="HATPase_c"/>
    <property type="match status" value="1"/>
</dbReference>
<dbReference type="CDD" id="cd16934">
    <property type="entry name" value="HATPase_RsbT-like"/>
    <property type="match status" value="1"/>
</dbReference>
<dbReference type="Proteomes" id="UP000234748">
    <property type="component" value="Unassembled WGS sequence"/>
</dbReference>
<dbReference type="InterPro" id="IPR036890">
    <property type="entry name" value="HATPase_C_sf"/>
</dbReference>
<dbReference type="InterPro" id="IPR003594">
    <property type="entry name" value="HATPase_dom"/>
</dbReference>
<dbReference type="AlphaFoldDB" id="A0A2N5MAB2"/>
<dbReference type="GO" id="GO:0005524">
    <property type="term" value="F:ATP binding"/>
    <property type="evidence" value="ECO:0007669"/>
    <property type="project" value="UniProtKB-KW"/>
</dbReference>
<dbReference type="EMBL" id="PGUY01000010">
    <property type="protein sequence ID" value="PLT31294.1"/>
    <property type="molecule type" value="Genomic_DNA"/>
</dbReference>
<evidence type="ECO:0000313" key="2">
    <source>
        <dbReference type="EMBL" id="PLT31294.1"/>
    </source>
</evidence>
<keyword evidence="2" id="KW-0067">ATP-binding</keyword>
<dbReference type="SUPFAM" id="SSF55874">
    <property type="entry name" value="ATPase domain of HSP90 chaperone/DNA topoisomerase II/histidine kinase"/>
    <property type="match status" value="1"/>
</dbReference>
<feature type="domain" description="Histidine kinase/HSP90-like ATPase" evidence="1">
    <location>
        <begin position="34"/>
        <end position="134"/>
    </location>
</feature>
<evidence type="ECO:0000259" key="1">
    <source>
        <dbReference type="SMART" id="SM00387"/>
    </source>
</evidence>
<keyword evidence="2" id="KW-0547">Nucleotide-binding</keyword>
<gene>
    <name evidence="2" type="ORF">CUU66_03650</name>
</gene>
<proteinExistence type="predicted"/>
<accession>A0A2N5MAB2</accession>